<proteinExistence type="predicted"/>
<evidence type="ECO:0000313" key="1">
    <source>
        <dbReference type="EMBL" id="KAL3509913.1"/>
    </source>
</evidence>
<reference evidence="1 2" key="1">
    <citation type="submission" date="2024-11" db="EMBL/GenBank/DDBJ databases">
        <title>A near-complete genome assembly of Cinchona calisaya.</title>
        <authorList>
            <person name="Lian D.C."/>
            <person name="Zhao X.W."/>
            <person name="Wei L."/>
        </authorList>
    </citation>
    <scope>NUCLEOTIDE SEQUENCE [LARGE SCALE GENOMIC DNA]</scope>
    <source>
        <tissue evidence="1">Nenye</tissue>
    </source>
</reference>
<accession>A0ABD2YWI8</accession>
<name>A0ABD2YWI8_9GENT</name>
<evidence type="ECO:0000313" key="2">
    <source>
        <dbReference type="Proteomes" id="UP001630127"/>
    </source>
</evidence>
<dbReference type="EMBL" id="JBJUIK010000012">
    <property type="protein sequence ID" value="KAL3509913.1"/>
    <property type="molecule type" value="Genomic_DNA"/>
</dbReference>
<protein>
    <submittedName>
        <fullName evidence="1">Uncharacterized protein</fullName>
    </submittedName>
</protein>
<sequence length="105" mass="12507">MATNPLETRHTTTSTLCFKLQQIRKLYKLHEIKKKKKRFYFSLFSLRNWPYKKVIIVQKDGSRLKTTNFGRNKGLCVIEMMIVSEREGEGRGKKMNHGSEREEKR</sequence>
<keyword evidence="2" id="KW-1185">Reference proteome</keyword>
<dbReference type="AlphaFoldDB" id="A0ABD2YWI8"/>
<dbReference type="Proteomes" id="UP001630127">
    <property type="component" value="Unassembled WGS sequence"/>
</dbReference>
<gene>
    <name evidence="1" type="ORF">ACH5RR_029314</name>
</gene>
<comment type="caution">
    <text evidence="1">The sequence shown here is derived from an EMBL/GenBank/DDBJ whole genome shotgun (WGS) entry which is preliminary data.</text>
</comment>
<organism evidence="1 2">
    <name type="scientific">Cinchona calisaya</name>
    <dbReference type="NCBI Taxonomy" id="153742"/>
    <lineage>
        <taxon>Eukaryota</taxon>
        <taxon>Viridiplantae</taxon>
        <taxon>Streptophyta</taxon>
        <taxon>Embryophyta</taxon>
        <taxon>Tracheophyta</taxon>
        <taxon>Spermatophyta</taxon>
        <taxon>Magnoliopsida</taxon>
        <taxon>eudicotyledons</taxon>
        <taxon>Gunneridae</taxon>
        <taxon>Pentapetalae</taxon>
        <taxon>asterids</taxon>
        <taxon>lamiids</taxon>
        <taxon>Gentianales</taxon>
        <taxon>Rubiaceae</taxon>
        <taxon>Cinchonoideae</taxon>
        <taxon>Cinchoneae</taxon>
        <taxon>Cinchona</taxon>
    </lineage>
</organism>